<reference evidence="2" key="1">
    <citation type="submission" date="2022-01" db="EMBL/GenBank/DDBJ databases">
        <title>Colwellia maritima, isolated from seawater.</title>
        <authorList>
            <person name="Kristyanto S."/>
            <person name="Jung J."/>
            <person name="Jeon C.O."/>
        </authorList>
    </citation>
    <scope>NUCLEOTIDE SEQUENCE</scope>
    <source>
        <strain evidence="2">MSW7</strain>
    </source>
</reference>
<keyword evidence="3" id="KW-1185">Reference proteome</keyword>
<dbReference type="Pfam" id="PF06445">
    <property type="entry name" value="GyrI-like"/>
    <property type="match status" value="1"/>
</dbReference>
<dbReference type="EMBL" id="JAKKSL010000002">
    <property type="protein sequence ID" value="MCI2284479.1"/>
    <property type="molecule type" value="Genomic_DNA"/>
</dbReference>
<dbReference type="RefSeq" id="WP_242286910.1">
    <property type="nucleotide sequence ID" value="NZ_JAKKSL010000002.1"/>
</dbReference>
<name>A0ABS9X2M6_9GAMM</name>
<proteinExistence type="predicted"/>
<gene>
    <name evidence="2" type="ORF">L3081_15125</name>
</gene>
<dbReference type="InterPro" id="IPR029442">
    <property type="entry name" value="GyrI-like"/>
</dbReference>
<accession>A0ABS9X2M6</accession>
<organism evidence="2 3">
    <name type="scientific">Colwellia maritima</name>
    <dbReference type="NCBI Taxonomy" id="2912588"/>
    <lineage>
        <taxon>Bacteria</taxon>
        <taxon>Pseudomonadati</taxon>
        <taxon>Pseudomonadota</taxon>
        <taxon>Gammaproteobacteria</taxon>
        <taxon>Alteromonadales</taxon>
        <taxon>Colwelliaceae</taxon>
        <taxon>Colwellia</taxon>
    </lineage>
</organism>
<evidence type="ECO:0000259" key="1">
    <source>
        <dbReference type="Pfam" id="PF06445"/>
    </source>
</evidence>
<dbReference type="InterPro" id="IPR011256">
    <property type="entry name" value="Reg_factor_effector_dom_sf"/>
</dbReference>
<evidence type="ECO:0000313" key="2">
    <source>
        <dbReference type="EMBL" id="MCI2284479.1"/>
    </source>
</evidence>
<evidence type="ECO:0000313" key="3">
    <source>
        <dbReference type="Proteomes" id="UP001139646"/>
    </source>
</evidence>
<sequence length="129" mass="14975">MTFPAIWFTSFKLTWVELNKCRYVACIGIDHPILQRGLINSMTIPGGLHAVFKLQGSYGELLPQLNNILEHWLPTSGFKMLSTPAYVHYQKNQFLAEDEKFQLDFVYPYHHFTKLTKRIKDTEGLNLLS</sequence>
<comment type="caution">
    <text evidence="2">The sequence shown here is derived from an EMBL/GenBank/DDBJ whole genome shotgun (WGS) entry which is preliminary data.</text>
</comment>
<dbReference type="SUPFAM" id="SSF55136">
    <property type="entry name" value="Probable bacterial effector-binding domain"/>
    <property type="match status" value="1"/>
</dbReference>
<feature type="domain" description="GyrI-like small molecule binding" evidence="1">
    <location>
        <begin position="15"/>
        <end position="102"/>
    </location>
</feature>
<dbReference type="Gene3D" id="3.20.80.10">
    <property type="entry name" value="Regulatory factor, effector binding domain"/>
    <property type="match status" value="1"/>
</dbReference>
<protein>
    <submittedName>
        <fullName evidence="2">GyrI-like domain-containing protein</fullName>
    </submittedName>
</protein>
<dbReference type="Proteomes" id="UP001139646">
    <property type="component" value="Unassembled WGS sequence"/>
</dbReference>